<dbReference type="Proteomes" id="UP000650994">
    <property type="component" value="Unassembled WGS sequence"/>
</dbReference>
<evidence type="ECO:0000313" key="2">
    <source>
        <dbReference type="EMBL" id="GGF04173.1"/>
    </source>
</evidence>
<feature type="transmembrane region" description="Helical" evidence="1">
    <location>
        <begin position="55"/>
        <end position="77"/>
    </location>
</feature>
<reference evidence="2" key="1">
    <citation type="journal article" date="2014" name="Int. J. Syst. Evol. Microbiol.">
        <title>Complete genome of a new Firmicutes species belonging to the dominant human colonic microbiota ('Ruminococcus bicirculans') reveals two chromosomes and a selective capacity to utilize plant glucans.</title>
        <authorList>
            <consortium name="NISC Comparative Sequencing Program"/>
            <person name="Wegmann U."/>
            <person name="Louis P."/>
            <person name="Goesmann A."/>
            <person name="Henrissat B."/>
            <person name="Duncan S.H."/>
            <person name="Flint H.J."/>
        </authorList>
    </citation>
    <scope>NUCLEOTIDE SEQUENCE</scope>
    <source>
        <strain evidence="2">CGMCC 1.12707</strain>
    </source>
</reference>
<keyword evidence="1" id="KW-1133">Transmembrane helix</keyword>
<keyword evidence="5" id="KW-1185">Reference proteome</keyword>
<sequence length="107" mass="12068">MVVTQLKNFMSHNNFRTTITPFFIILGILIILLLIFSVYYLFIDNNGGNALDGTIAAFGFIIFLFILGFEQFILMSIRVNKNVIWVVESLILITAVIYICLNGISIG</sequence>
<feature type="transmembrane region" description="Helical" evidence="1">
    <location>
        <begin position="83"/>
        <end position="101"/>
    </location>
</feature>
<reference evidence="5" key="4">
    <citation type="journal article" date="2019" name="Int. J. Syst. Evol. Microbiol.">
        <title>The Global Catalogue of Microorganisms (GCM) 10K type strain sequencing project: providing services to taxonomists for standard genome sequencing and annotation.</title>
        <authorList>
            <consortium name="The Broad Institute Genomics Platform"/>
            <consortium name="The Broad Institute Genome Sequencing Center for Infectious Disease"/>
            <person name="Wu L."/>
            <person name="Ma J."/>
        </authorList>
    </citation>
    <scope>NUCLEOTIDE SEQUENCE [LARGE SCALE GENOMIC DNA]</scope>
    <source>
        <strain evidence="5">CGMCC 1.12707</strain>
    </source>
</reference>
<dbReference type="EMBL" id="FRBH01000002">
    <property type="protein sequence ID" value="SHK59769.1"/>
    <property type="molecule type" value="Genomic_DNA"/>
</dbReference>
<evidence type="ECO:0000313" key="4">
    <source>
        <dbReference type="Proteomes" id="UP000184120"/>
    </source>
</evidence>
<dbReference type="EMBL" id="BMFL01000014">
    <property type="protein sequence ID" value="GGF04173.1"/>
    <property type="molecule type" value="Genomic_DNA"/>
</dbReference>
<organism evidence="3 4">
    <name type="scientific">Chishuiella changwenlii</name>
    <dbReference type="NCBI Taxonomy" id="1434701"/>
    <lineage>
        <taxon>Bacteria</taxon>
        <taxon>Pseudomonadati</taxon>
        <taxon>Bacteroidota</taxon>
        <taxon>Flavobacteriia</taxon>
        <taxon>Flavobacteriales</taxon>
        <taxon>Weeksellaceae</taxon>
        <taxon>Chishuiella</taxon>
    </lineage>
</organism>
<dbReference type="AlphaFoldDB" id="A0A1M6TS79"/>
<protein>
    <submittedName>
        <fullName evidence="3">Uncharacterized protein</fullName>
    </submittedName>
</protein>
<evidence type="ECO:0000256" key="1">
    <source>
        <dbReference type="SAM" id="Phobius"/>
    </source>
</evidence>
<evidence type="ECO:0000313" key="3">
    <source>
        <dbReference type="EMBL" id="SHK59769.1"/>
    </source>
</evidence>
<keyword evidence="1" id="KW-0812">Transmembrane</keyword>
<accession>A0A1M6TS79</accession>
<dbReference type="Proteomes" id="UP000184120">
    <property type="component" value="Unassembled WGS sequence"/>
</dbReference>
<proteinExistence type="predicted"/>
<reference evidence="4" key="3">
    <citation type="submission" date="2016-11" db="EMBL/GenBank/DDBJ databases">
        <authorList>
            <person name="Varghese N."/>
            <person name="Submissions S."/>
        </authorList>
    </citation>
    <scope>NUCLEOTIDE SEQUENCE [LARGE SCALE GENOMIC DNA]</scope>
    <source>
        <strain evidence="4">DSM 27989</strain>
    </source>
</reference>
<feature type="transmembrane region" description="Helical" evidence="1">
    <location>
        <begin position="20"/>
        <end position="43"/>
    </location>
</feature>
<name>A0A1M6TS79_9FLAO</name>
<reference evidence="3" key="2">
    <citation type="submission" date="2016-11" db="EMBL/GenBank/DDBJ databases">
        <authorList>
            <person name="Jaros S."/>
            <person name="Januszkiewicz K."/>
            <person name="Wedrychowicz H."/>
        </authorList>
    </citation>
    <scope>NUCLEOTIDE SEQUENCE [LARGE SCALE GENOMIC DNA]</scope>
    <source>
        <strain evidence="3">DSM 27989</strain>
    </source>
</reference>
<keyword evidence="1" id="KW-0472">Membrane</keyword>
<reference evidence="2" key="5">
    <citation type="submission" date="2024-05" db="EMBL/GenBank/DDBJ databases">
        <authorList>
            <person name="Sun Q."/>
            <person name="Zhou Y."/>
        </authorList>
    </citation>
    <scope>NUCLEOTIDE SEQUENCE</scope>
    <source>
        <strain evidence="2">CGMCC 1.12707</strain>
    </source>
</reference>
<evidence type="ECO:0000313" key="5">
    <source>
        <dbReference type="Proteomes" id="UP000650994"/>
    </source>
</evidence>
<gene>
    <name evidence="2" type="ORF">GCM10010984_21860</name>
    <name evidence="3" type="ORF">SAMN05443634_10269</name>
</gene>
<dbReference type="STRING" id="1434701.SAMN05443634_10269"/>